<dbReference type="PANTHER" id="PTHR21538">
    <property type="entry name" value="ANILLIN/RHOTEKIN RTKN"/>
    <property type="match status" value="1"/>
</dbReference>
<evidence type="ECO:0000256" key="3">
    <source>
        <dbReference type="ARBA" id="ARBA00080445"/>
    </source>
</evidence>
<feature type="domain" description="PH" evidence="5">
    <location>
        <begin position="249"/>
        <end position="356"/>
    </location>
</feature>
<dbReference type="InterPro" id="IPR012966">
    <property type="entry name" value="AHD"/>
</dbReference>
<dbReference type="FunFam" id="2.30.29.30:FF:000274">
    <property type="entry name" value="Rhotekin 2"/>
    <property type="match status" value="1"/>
</dbReference>
<dbReference type="GO" id="GO:0008284">
    <property type="term" value="P:positive regulation of cell population proliferation"/>
    <property type="evidence" value="ECO:0007669"/>
    <property type="project" value="TreeGrafter"/>
</dbReference>
<feature type="compositionally biased region" description="Basic and acidic residues" evidence="4">
    <location>
        <begin position="449"/>
        <end position="458"/>
    </location>
</feature>
<dbReference type="InterPro" id="IPR001849">
    <property type="entry name" value="PH_domain"/>
</dbReference>
<dbReference type="InterPro" id="IPR011993">
    <property type="entry name" value="PH-like_dom_sf"/>
</dbReference>
<evidence type="ECO:0000313" key="6">
    <source>
        <dbReference type="EMBL" id="TRZ21380.1"/>
    </source>
</evidence>
<evidence type="ECO:0000313" key="7">
    <source>
        <dbReference type="Proteomes" id="UP000796761"/>
    </source>
</evidence>
<dbReference type="SMART" id="SM00233">
    <property type="entry name" value="PH"/>
    <property type="match status" value="1"/>
</dbReference>
<proteinExistence type="predicted"/>
<dbReference type="SUPFAM" id="SSF50729">
    <property type="entry name" value="PH domain-like"/>
    <property type="match status" value="1"/>
</dbReference>
<evidence type="ECO:0000256" key="2">
    <source>
        <dbReference type="ARBA" id="ARBA00073776"/>
    </source>
</evidence>
<dbReference type="Proteomes" id="UP000796761">
    <property type="component" value="Unassembled WGS sequence"/>
</dbReference>
<dbReference type="Gene3D" id="2.30.29.30">
    <property type="entry name" value="Pleckstrin-homology domain (PH domain)/Phosphotyrosine-binding domain (PTB)"/>
    <property type="match status" value="1"/>
</dbReference>
<dbReference type="InterPro" id="IPR051364">
    <property type="entry name" value="Cytokinesis/Rho-signaling"/>
</dbReference>
<keyword evidence="7" id="KW-1185">Reference proteome</keyword>
<dbReference type="PROSITE" id="PS50003">
    <property type="entry name" value="PH_DOMAIN"/>
    <property type="match status" value="1"/>
</dbReference>
<evidence type="ECO:0000256" key="1">
    <source>
        <dbReference type="ARBA" id="ARBA00023054"/>
    </source>
</evidence>
<dbReference type="Pfam" id="PF00169">
    <property type="entry name" value="PH"/>
    <property type="match status" value="1"/>
</dbReference>
<feature type="compositionally biased region" description="Polar residues" evidence="4">
    <location>
        <begin position="480"/>
        <end position="489"/>
    </location>
</feature>
<feature type="region of interest" description="Disordered" evidence="4">
    <location>
        <begin position="444"/>
        <end position="508"/>
    </location>
</feature>
<accession>A0A8K1LP06</accession>
<evidence type="ECO:0000259" key="5">
    <source>
        <dbReference type="PROSITE" id="PS50003"/>
    </source>
</evidence>
<protein>
    <recommendedName>
        <fullName evidence="2">Rhotekin-2</fullName>
    </recommendedName>
    <alternativeName>
        <fullName evidence="3">Pleckstrin homology domain-containing family K member 1</fullName>
    </alternativeName>
</protein>
<dbReference type="EMBL" id="SWJQ01000126">
    <property type="protein sequence ID" value="TRZ21380.1"/>
    <property type="molecule type" value="Genomic_DNA"/>
</dbReference>
<reference evidence="6" key="1">
    <citation type="submission" date="2019-04" db="EMBL/GenBank/DDBJ databases">
        <title>Genome assembly of Zosterops borbonicus 15179.</title>
        <authorList>
            <person name="Leroy T."/>
            <person name="Anselmetti Y."/>
            <person name="Tilak M.-K."/>
            <person name="Nabholz B."/>
        </authorList>
    </citation>
    <scope>NUCLEOTIDE SEQUENCE</scope>
    <source>
        <strain evidence="6">HGM_15179</strain>
        <tissue evidence="6">Muscle</tissue>
    </source>
</reference>
<name>A0A8K1LP06_9PASS</name>
<dbReference type="AlphaFoldDB" id="A0A8K1LP06"/>
<evidence type="ECO:0000256" key="4">
    <source>
        <dbReference type="SAM" id="MobiDB-lite"/>
    </source>
</evidence>
<dbReference type="Pfam" id="PF08174">
    <property type="entry name" value="Anillin"/>
    <property type="match status" value="1"/>
</dbReference>
<comment type="caution">
    <text evidence="6">The sequence shown here is derived from an EMBL/GenBank/DDBJ whole genome shotgun (WGS) entry which is preliminary data.</text>
</comment>
<dbReference type="CDD" id="cd13249">
    <property type="entry name" value="PH_rhotekin2"/>
    <property type="match status" value="1"/>
</dbReference>
<gene>
    <name evidence="6" type="ORF">HGM15179_005719</name>
</gene>
<keyword evidence="1" id="KW-0175">Coiled coil</keyword>
<dbReference type="OrthoDB" id="5817051at2759"/>
<dbReference type="PANTHER" id="PTHR21538:SF21">
    <property type="entry name" value="RHOTEKIN-2"/>
    <property type="match status" value="1"/>
</dbReference>
<feature type="compositionally biased region" description="Basic and acidic residues" evidence="4">
    <location>
        <begin position="490"/>
        <end position="500"/>
    </location>
</feature>
<dbReference type="GO" id="GO:0030097">
    <property type="term" value="P:hemopoiesis"/>
    <property type="evidence" value="ECO:0007669"/>
    <property type="project" value="TreeGrafter"/>
</dbReference>
<sequence>MREGICRLLALSTQREQQLRALKDLMVCNARIRAYRALLQGPGRTEEQSSESGTKDQMACRAKVAISDIRIPLMWKGSDHFSRKEKSQRYAVFCLFRMGAEVFDTEVTIVDEAITDICFENVTIFDEASPDFQVKVEVYSCCTEEPLCITNTPKKLAKKLKTSLSKATGKKLKAALEEDSTEPLLPPDPVIHGAKYSLLAYTTLGLESAEDNFRTHNLTITGNEESSFWLPLYGKMCCRLVVQPSCMARDMMAGFLNQQQMVGGLTSWRRLYCVLRGGKLLCYYSPEEIEAKVEPALTVSINKETRIRAVDKDSQRRANNFSVINPVCGEGVTQRFAADSRDELQKWMEAFWQHFYDLSQWKHCCEELMKIEIMSPRKPPLFLTKEATSVYHDMSIDSPVKHEGLVDIIQRKIEESDGEFLLGQQKESASVLWASLFDGSHELTVQKNMHPDSKRDTSPDGSRGKKRRAPPPPSDKSPYSAKTQVNTEQLGKENWRKPDHTPASSSSFESVLATKMEQLQTPIAPPRKIGPCGKSGLAGLRNPISLVSKTKSETKPVPTPRQKGITEILDPRSWLYP</sequence>
<organism evidence="6 7">
    <name type="scientific">Zosterops borbonicus</name>
    <dbReference type="NCBI Taxonomy" id="364589"/>
    <lineage>
        <taxon>Eukaryota</taxon>
        <taxon>Metazoa</taxon>
        <taxon>Chordata</taxon>
        <taxon>Craniata</taxon>
        <taxon>Vertebrata</taxon>
        <taxon>Euteleostomi</taxon>
        <taxon>Archelosauria</taxon>
        <taxon>Archosauria</taxon>
        <taxon>Dinosauria</taxon>
        <taxon>Saurischia</taxon>
        <taxon>Theropoda</taxon>
        <taxon>Coelurosauria</taxon>
        <taxon>Aves</taxon>
        <taxon>Neognathae</taxon>
        <taxon>Neoaves</taxon>
        <taxon>Telluraves</taxon>
        <taxon>Australaves</taxon>
        <taxon>Passeriformes</taxon>
        <taxon>Sylvioidea</taxon>
        <taxon>Zosteropidae</taxon>
        <taxon>Zosterops</taxon>
    </lineage>
</organism>